<protein>
    <recommendedName>
        <fullName evidence="3">Aspartate/glutamate racemase family protein</fullName>
    </recommendedName>
</protein>
<evidence type="ECO:0008006" key="3">
    <source>
        <dbReference type="Google" id="ProtNLM"/>
    </source>
</evidence>
<dbReference type="EMBL" id="KV454015">
    <property type="protein sequence ID" value="ODV94524.1"/>
    <property type="molecule type" value="Genomic_DNA"/>
</dbReference>
<name>A0A1E4TS27_PACTA</name>
<evidence type="ECO:0000313" key="1">
    <source>
        <dbReference type="EMBL" id="ODV94524.1"/>
    </source>
</evidence>
<dbReference type="AlphaFoldDB" id="A0A1E4TS27"/>
<accession>A0A1E4TS27</accession>
<reference evidence="2" key="1">
    <citation type="submission" date="2016-05" db="EMBL/GenBank/DDBJ databases">
        <title>Comparative genomics of biotechnologically important yeasts.</title>
        <authorList>
            <consortium name="DOE Joint Genome Institute"/>
            <person name="Riley R."/>
            <person name="Haridas S."/>
            <person name="Wolfe K.H."/>
            <person name="Lopes M.R."/>
            <person name="Hittinger C.T."/>
            <person name="Goker M."/>
            <person name="Salamov A."/>
            <person name="Wisecaver J."/>
            <person name="Long T.M."/>
            <person name="Aerts A.L."/>
            <person name="Barry K."/>
            <person name="Choi C."/>
            <person name="Clum A."/>
            <person name="Coughlan A.Y."/>
            <person name="Deshpande S."/>
            <person name="Douglass A.P."/>
            <person name="Hanson S.J."/>
            <person name="Klenk H.-P."/>
            <person name="Labutti K."/>
            <person name="Lapidus A."/>
            <person name="Lindquist E."/>
            <person name="Lipzen A."/>
            <person name="Meier-Kolthoff J.P."/>
            <person name="Ohm R.A."/>
            <person name="Otillar R.P."/>
            <person name="Pangilinan J."/>
            <person name="Peng Y."/>
            <person name="Rokas A."/>
            <person name="Rosa C.A."/>
            <person name="Scheuner C."/>
            <person name="Sibirny A.A."/>
            <person name="Slot J.C."/>
            <person name="Stielow J.B."/>
            <person name="Sun H."/>
            <person name="Kurtzman C.P."/>
            <person name="Blackwell M."/>
            <person name="Grigoriev I.V."/>
            <person name="Jeffries T.W."/>
        </authorList>
    </citation>
    <scope>NUCLEOTIDE SEQUENCE [LARGE SCALE GENOMIC DNA]</scope>
    <source>
        <strain evidence="2">NRRL Y-2460</strain>
    </source>
</reference>
<organism evidence="1 2">
    <name type="scientific">Pachysolen tannophilus NRRL Y-2460</name>
    <dbReference type="NCBI Taxonomy" id="669874"/>
    <lineage>
        <taxon>Eukaryota</taxon>
        <taxon>Fungi</taxon>
        <taxon>Dikarya</taxon>
        <taxon>Ascomycota</taxon>
        <taxon>Saccharomycotina</taxon>
        <taxon>Pichiomycetes</taxon>
        <taxon>Pachysolenaceae</taxon>
        <taxon>Pachysolen</taxon>
    </lineage>
</organism>
<keyword evidence="2" id="KW-1185">Reference proteome</keyword>
<evidence type="ECO:0000313" key="2">
    <source>
        <dbReference type="Proteomes" id="UP000094236"/>
    </source>
</evidence>
<gene>
    <name evidence="1" type="ORF">PACTADRAFT_50403</name>
</gene>
<proteinExistence type="predicted"/>
<dbReference type="OrthoDB" id="412093at2759"/>
<dbReference type="Proteomes" id="UP000094236">
    <property type="component" value="Unassembled WGS sequence"/>
</dbReference>
<sequence>MSYYPSKSDLKPLGAICLDYTDDIHRPPGDPLNEESFSFPLVHEMVSNATLWKIVQSEPYTDEFLQYFVDACEKLAEKGAIGIITSCGFLAQVQKRLSSKISLPLASSSLLQIPQILCIRPENEHVGVITFDESVLSDVHFDGVGITSIMRKRINVIGVPENGALRGVIRDGKPYIHEELKLEMIQCAIELIARNHQIKVIVLECTQMPPFARAIQEVVRLPVYDVITMIDWFYSGLNCRSIPEDKNKEAGLRKRLRSGKEKK</sequence>